<dbReference type="InterPro" id="IPR036249">
    <property type="entry name" value="Thioredoxin-like_sf"/>
</dbReference>
<reference evidence="1 2" key="1">
    <citation type="submission" date="2018-05" db="EMBL/GenBank/DDBJ databases">
        <title>Draft genome of Methanospirillum lacunae Ki8-1.</title>
        <authorList>
            <person name="Dueholm M.S."/>
            <person name="Nielsen P.H."/>
            <person name="Bakmann L.F."/>
            <person name="Otzen D.E."/>
        </authorList>
    </citation>
    <scope>NUCLEOTIDE SEQUENCE [LARGE SCALE GENOMIC DNA]</scope>
    <source>
        <strain evidence="1 2">Ki8-1</strain>
    </source>
</reference>
<evidence type="ECO:0000313" key="2">
    <source>
        <dbReference type="Proteomes" id="UP000245657"/>
    </source>
</evidence>
<organism evidence="1 2">
    <name type="scientific">Methanospirillum lacunae</name>
    <dbReference type="NCBI Taxonomy" id="668570"/>
    <lineage>
        <taxon>Archaea</taxon>
        <taxon>Methanobacteriati</taxon>
        <taxon>Methanobacteriota</taxon>
        <taxon>Stenosarchaea group</taxon>
        <taxon>Methanomicrobia</taxon>
        <taxon>Methanomicrobiales</taxon>
        <taxon>Methanospirillaceae</taxon>
        <taxon>Methanospirillum</taxon>
    </lineage>
</organism>
<sequence>MLQLFYTNMIKILQIVLILILLLLIHPVSAVLFYNNGTDIPGAHLVEFLNNDTNFSSSPFPIQFFYNTHCGSCVSSVKFIDNFTIKHPDIGVEYHDLYNNTESFALYEEAKKQYNRSDLYYPVIFIGDIGIMGSPDIVTYTDLLTLWYQNHVKTDPLTEVRSWVRSVI</sequence>
<dbReference type="AlphaFoldDB" id="A0A2V2N2F3"/>
<protein>
    <recommendedName>
        <fullName evidence="3">Thioredoxin domain-containing protein</fullName>
    </recommendedName>
</protein>
<name>A0A2V2N2F3_9EURY</name>
<evidence type="ECO:0000313" key="1">
    <source>
        <dbReference type="EMBL" id="PWR74302.1"/>
    </source>
</evidence>
<dbReference type="SUPFAM" id="SSF52833">
    <property type="entry name" value="Thioredoxin-like"/>
    <property type="match status" value="1"/>
</dbReference>
<accession>A0A2V2N2F3</accession>
<evidence type="ECO:0008006" key="3">
    <source>
        <dbReference type="Google" id="ProtNLM"/>
    </source>
</evidence>
<dbReference type="EMBL" id="QGMY01000002">
    <property type="protein sequence ID" value="PWR74302.1"/>
    <property type="molecule type" value="Genomic_DNA"/>
</dbReference>
<dbReference type="Gene3D" id="3.40.30.10">
    <property type="entry name" value="Glutaredoxin"/>
    <property type="match status" value="1"/>
</dbReference>
<keyword evidence="2" id="KW-1185">Reference proteome</keyword>
<proteinExistence type="predicted"/>
<dbReference type="Proteomes" id="UP000245657">
    <property type="component" value="Unassembled WGS sequence"/>
</dbReference>
<gene>
    <name evidence="1" type="ORF">DK846_03920</name>
</gene>
<comment type="caution">
    <text evidence="1">The sequence shown here is derived from an EMBL/GenBank/DDBJ whole genome shotgun (WGS) entry which is preliminary data.</text>
</comment>